<sequence length="52" mass="5119">MNKLTKGAIAASAALVLLLAGGGTLAYWNDTADLDGANITAGNLQLTQSSAA</sequence>
<dbReference type="EMBL" id="WBJZ01000001">
    <property type="protein sequence ID" value="KAB1662503.1"/>
    <property type="molecule type" value="Genomic_DNA"/>
</dbReference>
<protein>
    <submittedName>
        <fullName evidence="1">Alternate-type signal peptide domain-containing protein</fullName>
    </submittedName>
</protein>
<dbReference type="NCBIfam" id="TIGR04088">
    <property type="entry name" value="cognate_SipW"/>
    <property type="match status" value="1"/>
</dbReference>
<dbReference type="NCBIfam" id="TIGR04089">
    <property type="entry name" value="exp_by_SipW_III"/>
    <property type="match status" value="1"/>
</dbReference>
<gene>
    <name evidence="1" type="ORF">F8O01_00715</name>
</gene>
<dbReference type="Pfam" id="PF12389">
    <property type="entry name" value="Peptidase_M73"/>
    <property type="match status" value="1"/>
</dbReference>
<dbReference type="InterPro" id="IPR022121">
    <property type="entry name" value="Peptidase_M73_camelysin"/>
</dbReference>
<evidence type="ECO:0000313" key="2">
    <source>
        <dbReference type="Proteomes" id="UP000467240"/>
    </source>
</evidence>
<evidence type="ECO:0000313" key="1">
    <source>
        <dbReference type="EMBL" id="KAB1662503.1"/>
    </source>
</evidence>
<keyword evidence="2" id="KW-1185">Reference proteome</keyword>
<dbReference type="InterPro" id="IPR023833">
    <property type="entry name" value="Signal_pept_SipW-depend-type"/>
</dbReference>
<dbReference type="AlphaFoldDB" id="A0A7J5C214"/>
<name>A0A7J5C214_9MICO</name>
<organism evidence="1 2">
    <name type="scientific">Pseudoclavibacter chungangensis</name>
    <dbReference type="NCBI Taxonomy" id="587635"/>
    <lineage>
        <taxon>Bacteria</taxon>
        <taxon>Bacillati</taxon>
        <taxon>Actinomycetota</taxon>
        <taxon>Actinomycetes</taxon>
        <taxon>Micrococcales</taxon>
        <taxon>Microbacteriaceae</taxon>
        <taxon>Pseudoclavibacter</taxon>
    </lineage>
</organism>
<dbReference type="InterPro" id="IPR024006">
    <property type="entry name" value="Alt_signal_exp_actinobact"/>
</dbReference>
<dbReference type="Proteomes" id="UP000467240">
    <property type="component" value="Unassembled WGS sequence"/>
</dbReference>
<reference evidence="1 2" key="1">
    <citation type="submission" date="2019-09" db="EMBL/GenBank/DDBJ databases">
        <title>Phylogeny of genus Pseudoclavibacter and closely related genus.</title>
        <authorList>
            <person name="Li Y."/>
        </authorList>
    </citation>
    <scope>NUCLEOTIDE SEQUENCE [LARGE SCALE GENOMIC DNA]</scope>
    <source>
        <strain evidence="1 2">DSM 23821</strain>
    </source>
</reference>
<accession>A0A7J5C214</accession>
<dbReference type="RefSeq" id="WP_158038935.1">
    <property type="nucleotide sequence ID" value="NZ_JACCFV010000001.1"/>
</dbReference>
<proteinExistence type="predicted"/>
<comment type="caution">
    <text evidence="1">The sequence shown here is derived from an EMBL/GenBank/DDBJ whole genome shotgun (WGS) entry which is preliminary data.</text>
</comment>